<dbReference type="PANTHER" id="PTHR42748:SF26">
    <property type="entry name" value="NMRA-LIKE DOMAIN-CONTAINING PROTEIN"/>
    <property type="match status" value="1"/>
</dbReference>
<dbReference type="InterPro" id="IPR036291">
    <property type="entry name" value="NAD(P)-bd_dom_sf"/>
</dbReference>
<evidence type="ECO:0000259" key="3">
    <source>
        <dbReference type="Pfam" id="PF05368"/>
    </source>
</evidence>
<evidence type="ECO:0000313" key="5">
    <source>
        <dbReference type="Proteomes" id="UP000800035"/>
    </source>
</evidence>
<proteinExistence type="inferred from homology"/>
<keyword evidence="2" id="KW-0521">NADP</keyword>
<dbReference type="Pfam" id="PF05368">
    <property type="entry name" value="NmrA"/>
    <property type="match status" value="1"/>
</dbReference>
<sequence length="324" mass="35166">MSETKTIAVGGSVATLFSTLPDWHVVGLTRDPSKQPKTEGVSFVAADLNTPSTLKAAFANANVIFSTTDFWQHMGSASALTESQSRGVTVNDIAYEREIQQGKNIVDAAASTVATLDRFIMSTLSDARGWSKGAVTFNLHFDAKWKVVEYVKATYPELWAKTSLLQLGLYASNWKIPGGLGVPKKVEGGGYVLGMPMGGEKKFPIVDPVADTGNFTKALLSLPPNTHLVGAGSLISWTDYAAIWAKINNVSVSFAPFPGAVLEQNMGTAGKELADMFRYMDEFGYDGGDPSVVYPWEVKEKFGVDVKYTTIEEYLAKQDWSAYL</sequence>
<comment type="similarity">
    <text evidence="1">Belongs to the NmrA-type oxidoreductase family.</text>
</comment>
<dbReference type="GO" id="GO:0005634">
    <property type="term" value="C:nucleus"/>
    <property type="evidence" value="ECO:0007669"/>
    <property type="project" value="TreeGrafter"/>
</dbReference>
<dbReference type="Proteomes" id="UP000800035">
    <property type="component" value="Unassembled WGS sequence"/>
</dbReference>
<dbReference type="PANTHER" id="PTHR42748">
    <property type="entry name" value="NITROGEN METABOLITE REPRESSION PROTEIN NMRA FAMILY MEMBER"/>
    <property type="match status" value="1"/>
</dbReference>
<protein>
    <submittedName>
        <fullName evidence="4">NAD(P)-binding protein</fullName>
    </submittedName>
</protein>
<evidence type="ECO:0000313" key="4">
    <source>
        <dbReference type="EMBL" id="KAF1962021.1"/>
    </source>
</evidence>
<dbReference type="OrthoDB" id="3358371at2759"/>
<evidence type="ECO:0000256" key="1">
    <source>
        <dbReference type="ARBA" id="ARBA00006328"/>
    </source>
</evidence>
<organism evidence="4 5">
    <name type="scientific">Byssothecium circinans</name>
    <dbReference type="NCBI Taxonomy" id="147558"/>
    <lineage>
        <taxon>Eukaryota</taxon>
        <taxon>Fungi</taxon>
        <taxon>Dikarya</taxon>
        <taxon>Ascomycota</taxon>
        <taxon>Pezizomycotina</taxon>
        <taxon>Dothideomycetes</taxon>
        <taxon>Pleosporomycetidae</taxon>
        <taxon>Pleosporales</taxon>
        <taxon>Massarineae</taxon>
        <taxon>Massarinaceae</taxon>
        <taxon>Byssothecium</taxon>
    </lineage>
</organism>
<dbReference type="InterPro" id="IPR051164">
    <property type="entry name" value="NmrA-like_oxidored"/>
</dbReference>
<dbReference type="InterPro" id="IPR008030">
    <property type="entry name" value="NmrA-like"/>
</dbReference>
<dbReference type="EMBL" id="ML976980">
    <property type="protein sequence ID" value="KAF1962021.1"/>
    <property type="molecule type" value="Genomic_DNA"/>
</dbReference>
<dbReference type="Gene3D" id="3.40.50.720">
    <property type="entry name" value="NAD(P)-binding Rossmann-like Domain"/>
    <property type="match status" value="1"/>
</dbReference>
<reference evidence="4" key="1">
    <citation type="journal article" date="2020" name="Stud. Mycol.">
        <title>101 Dothideomycetes genomes: a test case for predicting lifestyles and emergence of pathogens.</title>
        <authorList>
            <person name="Haridas S."/>
            <person name="Albert R."/>
            <person name="Binder M."/>
            <person name="Bloem J."/>
            <person name="Labutti K."/>
            <person name="Salamov A."/>
            <person name="Andreopoulos B."/>
            <person name="Baker S."/>
            <person name="Barry K."/>
            <person name="Bills G."/>
            <person name="Bluhm B."/>
            <person name="Cannon C."/>
            <person name="Castanera R."/>
            <person name="Culley D."/>
            <person name="Daum C."/>
            <person name="Ezra D."/>
            <person name="Gonzalez J."/>
            <person name="Henrissat B."/>
            <person name="Kuo A."/>
            <person name="Liang C."/>
            <person name="Lipzen A."/>
            <person name="Lutzoni F."/>
            <person name="Magnuson J."/>
            <person name="Mondo S."/>
            <person name="Nolan M."/>
            <person name="Ohm R."/>
            <person name="Pangilinan J."/>
            <person name="Park H.-J."/>
            <person name="Ramirez L."/>
            <person name="Alfaro M."/>
            <person name="Sun H."/>
            <person name="Tritt A."/>
            <person name="Yoshinaga Y."/>
            <person name="Zwiers L.-H."/>
            <person name="Turgeon B."/>
            <person name="Goodwin S."/>
            <person name="Spatafora J."/>
            <person name="Crous P."/>
            <person name="Grigoriev I."/>
        </authorList>
    </citation>
    <scope>NUCLEOTIDE SEQUENCE</scope>
    <source>
        <strain evidence="4">CBS 675.92</strain>
    </source>
</reference>
<dbReference type="AlphaFoldDB" id="A0A6A5UAT8"/>
<name>A0A6A5UAT8_9PLEO</name>
<gene>
    <name evidence="4" type="ORF">CC80DRAFT_543389</name>
</gene>
<accession>A0A6A5UAT8</accession>
<dbReference type="SUPFAM" id="SSF51735">
    <property type="entry name" value="NAD(P)-binding Rossmann-fold domains"/>
    <property type="match status" value="1"/>
</dbReference>
<dbReference type="Gene3D" id="3.90.25.10">
    <property type="entry name" value="UDP-galactose 4-epimerase, domain 1"/>
    <property type="match status" value="1"/>
</dbReference>
<keyword evidence="5" id="KW-1185">Reference proteome</keyword>
<feature type="domain" description="NmrA-like" evidence="3">
    <location>
        <begin position="9"/>
        <end position="315"/>
    </location>
</feature>
<evidence type="ECO:0000256" key="2">
    <source>
        <dbReference type="ARBA" id="ARBA00022857"/>
    </source>
</evidence>